<feature type="transmembrane region" description="Helical" evidence="1">
    <location>
        <begin position="74"/>
        <end position="91"/>
    </location>
</feature>
<protein>
    <submittedName>
        <fullName evidence="3">Transporter family-2 protein</fullName>
    </submittedName>
</protein>
<evidence type="ECO:0000256" key="2">
    <source>
        <dbReference type="SAM" id="SignalP"/>
    </source>
</evidence>
<dbReference type="RefSeq" id="WP_091871019.1">
    <property type="nucleotide sequence ID" value="NZ_FOLD01000002.1"/>
</dbReference>
<keyword evidence="1" id="KW-0812">Transmembrane</keyword>
<keyword evidence="1" id="KW-1133">Transmembrane helix</keyword>
<organism evidence="3 4">
    <name type="scientific">Massilia yuzhufengensis</name>
    <dbReference type="NCBI Taxonomy" id="1164594"/>
    <lineage>
        <taxon>Bacteria</taxon>
        <taxon>Pseudomonadati</taxon>
        <taxon>Pseudomonadota</taxon>
        <taxon>Betaproteobacteria</taxon>
        <taxon>Burkholderiales</taxon>
        <taxon>Oxalobacteraceae</taxon>
        <taxon>Telluria group</taxon>
        <taxon>Massilia</taxon>
    </lineage>
</organism>
<dbReference type="AlphaFoldDB" id="A0A1I1EX66"/>
<evidence type="ECO:0000313" key="3">
    <source>
        <dbReference type="EMBL" id="SFB91621.1"/>
    </source>
</evidence>
<feature type="signal peptide" evidence="2">
    <location>
        <begin position="1"/>
        <end position="20"/>
    </location>
</feature>
<sequence length="157" mass="16035">MNLILFVMAFCVGVAMSVQAAVNTQLASSIGANSVVAAFVSFACGTIVLGGMALSRGGLGPTFAALAEQPAWKFAGGFLGAAFVFGTVFLAPRIGLLSLIVLVIAGQLLTSMAIDHFGLINMAMRKVSPARVLGVGIVVVGVAITLFGERIVASFTR</sequence>
<dbReference type="GO" id="GO:0005886">
    <property type="term" value="C:plasma membrane"/>
    <property type="evidence" value="ECO:0007669"/>
    <property type="project" value="TreeGrafter"/>
</dbReference>
<evidence type="ECO:0000256" key="1">
    <source>
        <dbReference type="SAM" id="Phobius"/>
    </source>
</evidence>
<accession>A0A1I1EX66</accession>
<keyword evidence="4" id="KW-1185">Reference proteome</keyword>
<dbReference type="PANTHER" id="PTHR34821:SF2">
    <property type="entry name" value="INNER MEMBRANE PROTEIN YDCZ"/>
    <property type="match status" value="1"/>
</dbReference>
<dbReference type="InterPro" id="IPR006750">
    <property type="entry name" value="YdcZ"/>
</dbReference>
<proteinExistence type="predicted"/>
<name>A0A1I1EX66_9BURK</name>
<feature type="chain" id="PRO_5011640901" evidence="2">
    <location>
        <begin position="21"/>
        <end position="157"/>
    </location>
</feature>
<keyword evidence="1" id="KW-0472">Membrane</keyword>
<dbReference type="PANTHER" id="PTHR34821">
    <property type="entry name" value="INNER MEMBRANE PROTEIN YDCZ"/>
    <property type="match status" value="1"/>
</dbReference>
<dbReference type="Pfam" id="PF04657">
    <property type="entry name" value="DMT_YdcZ"/>
    <property type="match status" value="1"/>
</dbReference>
<dbReference type="Proteomes" id="UP000198639">
    <property type="component" value="Unassembled WGS sequence"/>
</dbReference>
<gene>
    <name evidence="3" type="ORF">SAMN05216204_102276</name>
</gene>
<evidence type="ECO:0000313" key="4">
    <source>
        <dbReference type="Proteomes" id="UP000198639"/>
    </source>
</evidence>
<keyword evidence="2" id="KW-0732">Signal</keyword>
<reference evidence="4" key="1">
    <citation type="submission" date="2016-10" db="EMBL/GenBank/DDBJ databases">
        <authorList>
            <person name="Varghese N."/>
            <person name="Submissions S."/>
        </authorList>
    </citation>
    <scope>NUCLEOTIDE SEQUENCE [LARGE SCALE GENOMIC DNA]</scope>
    <source>
        <strain evidence="4">CGMCC 1.12041</strain>
    </source>
</reference>
<feature type="transmembrane region" description="Helical" evidence="1">
    <location>
        <begin position="132"/>
        <end position="153"/>
    </location>
</feature>
<dbReference type="EMBL" id="FOLD01000002">
    <property type="protein sequence ID" value="SFB91621.1"/>
    <property type="molecule type" value="Genomic_DNA"/>
</dbReference>
<dbReference type="STRING" id="1164594.SAMN05216204_102276"/>
<feature type="transmembrane region" description="Helical" evidence="1">
    <location>
        <begin position="97"/>
        <end position="120"/>
    </location>
</feature>
<feature type="transmembrane region" description="Helical" evidence="1">
    <location>
        <begin position="30"/>
        <end position="54"/>
    </location>
</feature>
<dbReference type="OrthoDB" id="9097160at2"/>